<dbReference type="EMBL" id="MN873693">
    <property type="protein sequence ID" value="QIN54408.1"/>
    <property type="molecule type" value="Genomic_DNA"/>
</dbReference>
<sequence>MSSRLRVSHKPDSEWTKIYFWLKSFLKENDIMAMDFCYAVDVPFTLQTCMYFTSSSLAFPPPLDCPLRQILQEAIKGFYPFTLQTLIYRKRFANFYCLNRRILEREGVLGMRCCFNDDNVPSLEIYLKYKRADIRDLIVSLPEWPFARKFDVYYIIQ</sequence>
<proteinExistence type="predicted"/>
<protein>
    <submittedName>
        <fullName evidence="1">Uncharacterized protein</fullName>
    </submittedName>
</protein>
<reference evidence="1" key="1">
    <citation type="submission" date="2019-12" db="EMBL/GenBank/DDBJ databases">
        <title>The DNA Methylation Landscape of Giant Viruses.</title>
        <authorList>
            <person name="Jeudy S."/>
            <person name="Rigou S."/>
            <person name="Alempic J.-M."/>
            <person name="Claverie J.-M."/>
            <person name="Abergel C."/>
            <person name="Legendre M."/>
        </authorList>
    </citation>
    <scope>NUCLEOTIDE SEQUENCE</scope>
    <source>
        <strain evidence="1">P4</strain>
    </source>
</reference>
<accession>A0A6G8MYR0</accession>
<dbReference type="Proteomes" id="UP001224087">
    <property type="component" value="Segment"/>
</dbReference>
<name>A0A6G8MYR0_9VIRU</name>
<evidence type="ECO:0000313" key="1">
    <source>
        <dbReference type="EMBL" id="QIN54408.1"/>
    </source>
</evidence>
<keyword evidence="2" id="KW-1185">Reference proteome</keyword>
<organism evidence="1 2">
    <name type="scientific">Cedratvirus kamchatka</name>
    <dbReference type="NCBI Taxonomy" id="2716914"/>
    <lineage>
        <taxon>Viruses</taxon>
        <taxon>Pithoviruses</taxon>
        <taxon>Orthocedratvirinae</taxon>
        <taxon>Alphacedratvirus</taxon>
        <taxon>Alphacedratvirus rossiense</taxon>
    </lineage>
</organism>
<evidence type="ECO:0000313" key="2">
    <source>
        <dbReference type="Proteomes" id="UP001224087"/>
    </source>
</evidence>
<gene>
    <name evidence="1" type="primary">ck283</name>
</gene>